<dbReference type="Pfam" id="PF06259">
    <property type="entry name" value="Abhydrolase_8"/>
    <property type="match status" value="2"/>
</dbReference>
<feature type="region of interest" description="Disordered" evidence="1">
    <location>
        <begin position="29"/>
        <end position="63"/>
    </location>
</feature>
<dbReference type="AlphaFoldDB" id="A0A388T6C0"/>
<sequence>MRRFSRAAVTAAVAAVAAAVVNGTAGWASDTARRPVTGPPPGTQEWRSDRSPGRALPDPGSASPTEVAAFFADLTETQRQRLTARHPSVVGNLDGAPVALRYRANALALGVPGVPGVPGSGTESRQILVYDPRGRGRIAEVFGDLARARRVAVVVPGSDIDAGTFDRTRETARSLYEAANGPGDGDGGAARRGRAGGGAWSGTGDDRAEDGPRSDPTGSDPAGNEPTGNDPAGNDPAGDEPAGTVAVIAWAGYTTPVGVGLDAATGDLAEDGAERLARFTRGVAATGAARPALFCHSYGSVVCGLAAERAGATDIVALGSPGMRADTVADLRTGARVWAAKAPSDWISRVPNVEFAGLGHGTDPTAPEFGARRVPAGDTAGHDGYFAPGTSSLRAFASIARGEAR</sequence>
<feature type="signal peptide" evidence="2">
    <location>
        <begin position="1"/>
        <end position="28"/>
    </location>
</feature>
<feature type="region of interest" description="Disordered" evidence="1">
    <location>
        <begin position="176"/>
        <end position="241"/>
    </location>
</feature>
<comment type="caution">
    <text evidence="4">The sequence shown here is derived from an EMBL/GenBank/DDBJ whole genome shotgun (WGS) entry which is preliminary data.</text>
</comment>
<feature type="chain" id="PRO_5017267297" description="DUF1023 domain-containing protein" evidence="2">
    <location>
        <begin position="29"/>
        <end position="405"/>
    </location>
</feature>
<feature type="compositionally biased region" description="Basic and acidic residues" evidence="1">
    <location>
        <begin position="204"/>
        <end position="213"/>
    </location>
</feature>
<reference evidence="4 5" key="1">
    <citation type="submission" date="2018-07" db="EMBL/GenBank/DDBJ databases">
        <title>Whole Genome Shotgun Sequence of Streptomyces spongiicola strain 531S.</title>
        <authorList>
            <person name="Dohra H."/>
            <person name="Kodani S."/>
        </authorList>
    </citation>
    <scope>NUCLEOTIDE SEQUENCE [LARGE SCALE GENOMIC DNA]</scope>
    <source>
        <strain evidence="4 5">531S</strain>
    </source>
</reference>
<feature type="domain" description="DUF1023" evidence="3">
    <location>
        <begin position="131"/>
        <end position="172"/>
    </location>
</feature>
<gene>
    <name evidence="4" type="ORF">SSP531S_52210</name>
</gene>
<dbReference type="Gene3D" id="3.40.50.1820">
    <property type="entry name" value="alpha/beta hydrolase"/>
    <property type="match status" value="1"/>
</dbReference>
<keyword evidence="2" id="KW-0732">Signal</keyword>
<dbReference type="InterPro" id="IPR029058">
    <property type="entry name" value="AB_hydrolase_fold"/>
</dbReference>
<accession>A0A388T6C0</accession>
<dbReference type="EMBL" id="BGZL01000022">
    <property type="protein sequence ID" value="GBQ03744.1"/>
    <property type="molecule type" value="Genomic_DNA"/>
</dbReference>
<evidence type="ECO:0000256" key="2">
    <source>
        <dbReference type="SAM" id="SignalP"/>
    </source>
</evidence>
<dbReference type="InterPro" id="IPR010427">
    <property type="entry name" value="DUF1023"/>
</dbReference>
<proteinExistence type="predicted"/>
<organism evidence="4 5">
    <name type="scientific">Streptomyces spongiicola</name>
    <dbReference type="NCBI Taxonomy" id="1690221"/>
    <lineage>
        <taxon>Bacteria</taxon>
        <taxon>Bacillati</taxon>
        <taxon>Actinomycetota</taxon>
        <taxon>Actinomycetes</taxon>
        <taxon>Kitasatosporales</taxon>
        <taxon>Streptomycetaceae</taxon>
        <taxon>Streptomyces</taxon>
    </lineage>
</organism>
<protein>
    <recommendedName>
        <fullName evidence="3">DUF1023 domain-containing protein</fullName>
    </recommendedName>
</protein>
<feature type="domain" description="DUF1023" evidence="3">
    <location>
        <begin position="241"/>
        <end position="354"/>
    </location>
</feature>
<evidence type="ECO:0000313" key="4">
    <source>
        <dbReference type="EMBL" id="GBQ03744.1"/>
    </source>
</evidence>
<name>A0A388T6C0_9ACTN</name>
<dbReference type="Proteomes" id="UP000265354">
    <property type="component" value="Unassembled WGS sequence"/>
</dbReference>
<evidence type="ECO:0000313" key="5">
    <source>
        <dbReference type="Proteomes" id="UP000265354"/>
    </source>
</evidence>
<evidence type="ECO:0000256" key="1">
    <source>
        <dbReference type="SAM" id="MobiDB-lite"/>
    </source>
</evidence>
<feature type="compositionally biased region" description="Gly residues" evidence="1">
    <location>
        <begin position="182"/>
        <end position="201"/>
    </location>
</feature>
<dbReference type="RefSeq" id="WP_116428839.1">
    <property type="nucleotide sequence ID" value="NZ_BGZL01000022.1"/>
</dbReference>
<evidence type="ECO:0000259" key="3">
    <source>
        <dbReference type="Pfam" id="PF06259"/>
    </source>
</evidence>